<feature type="domain" description="PpiC" evidence="9">
    <location>
        <begin position="141"/>
        <end position="236"/>
    </location>
</feature>
<dbReference type="EMBL" id="JAENIB010000013">
    <property type="protein sequence ID" value="MBK1933427.1"/>
    <property type="molecule type" value="Genomic_DNA"/>
</dbReference>
<sequence length="280" mass="29825">MKKHHLSIVSTLIALACAGGMPAARAAGPKPDSSLPPGVEAVVNNVPIPRIDIDEAIKTSGQPDTPALRAQVKQNLIIQKLIEQAAEKANYGVRPEVNKVVMRARTIASTDLYLHEMARPQPVTDAQVKARYDQIVASAAPFQYRAEVIAVRSPAEANEIVAELKKGTAFDALAKKFNTTPNGGIAEWADLHTPVAEGNTAGVPVPVAQAITTLQPGAISAPIRVGDAFAFVKLDEKRKTVVPTFDAAKNVLRQQLEAQADQRAMAALVEKLASQATIQQ</sequence>
<evidence type="ECO:0000313" key="15">
    <source>
        <dbReference type="Proteomes" id="UP001220209"/>
    </source>
</evidence>
<feature type="chain" id="PRO_5044556969" description="peptidylprolyl isomerase" evidence="8">
    <location>
        <begin position="27"/>
        <end position="280"/>
    </location>
</feature>
<dbReference type="InterPro" id="IPR000297">
    <property type="entry name" value="PPIase_PpiC"/>
</dbReference>
<dbReference type="PROSITE" id="PS50198">
    <property type="entry name" value="PPIC_PPIASE_2"/>
    <property type="match status" value="1"/>
</dbReference>
<dbReference type="Pfam" id="PF13145">
    <property type="entry name" value="Rotamase_2"/>
    <property type="match status" value="1"/>
</dbReference>
<keyword evidence="6 7" id="KW-0413">Isomerase</keyword>
<evidence type="ECO:0000313" key="12">
    <source>
        <dbReference type="EMBL" id="WFN19469.1"/>
    </source>
</evidence>
<keyword evidence="14" id="KW-1185">Reference proteome</keyword>
<dbReference type="Gene3D" id="3.10.50.40">
    <property type="match status" value="1"/>
</dbReference>
<evidence type="ECO:0000256" key="3">
    <source>
        <dbReference type="ARBA" id="ARBA00013194"/>
    </source>
</evidence>
<dbReference type="OrthoDB" id="8929268at2"/>
<evidence type="ECO:0000256" key="7">
    <source>
        <dbReference type="PROSITE-ProRule" id="PRU00278"/>
    </source>
</evidence>
<dbReference type="SUPFAM" id="SSF54534">
    <property type="entry name" value="FKBP-like"/>
    <property type="match status" value="1"/>
</dbReference>
<gene>
    <name evidence="11" type="ORF">J4M89_28955</name>
    <name evidence="10" type="ORF">JIN94_26415</name>
    <name evidence="12" type="ORF">LXE91_26235</name>
</gene>
<proteinExistence type="inferred from homology"/>
<reference evidence="10" key="1">
    <citation type="submission" date="2021-01" db="EMBL/GenBank/DDBJ databases">
        <title>Outbreak of Burkholderia contaminns endophthalmitis traced to a clinical ventilation system.</title>
        <authorList>
            <person name="Lipuma J."/>
            <person name="Spilker T."/>
            <person name="Kratholm J."/>
        </authorList>
    </citation>
    <scope>NUCLEOTIDE SEQUENCE</scope>
    <source>
        <strain evidence="10">HI4954</strain>
    </source>
</reference>
<dbReference type="GeneID" id="93188916"/>
<keyword evidence="5 7" id="KW-0697">Rotamase</keyword>
<protein>
    <recommendedName>
        <fullName evidence="3">peptidylprolyl isomerase</fullName>
        <ecNumber evidence="3">5.2.1.8</ecNumber>
    </recommendedName>
</protein>
<evidence type="ECO:0000313" key="10">
    <source>
        <dbReference type="EMBL" id="MBK1933427.1"/>
    </source>
</evidence>
<evidence type="ECO:0000256" key="8">
    <source>
        <dbReference type="SAM" id="SignalP"/>
    </source>
</evidence>
<dbReference type="SUPFAM" id="SSF109998">
    <property type="entry name" value="Triger factor/SurA peptide-binding domain-like"/>
    <property type="match status" value="1"/>
</dbReference>
<evidence type="ECO:0000313" key="11">
    <source>
        <dbReference type="EMBL" id="MBO1833426.1"/>
    </source>
</evidence>
<dbReference type="InterPro" id="IPR050245">
    <property type="entry name" value="PrsA_foldase"/>
</dbReference>
<accession>A0A1E3FMU2</accession>
<dbReference type="EMBL" id="CP090641">
    <property type="protein sequence ID" value="WFN19469.1"/>
    <property type="molecule type" value="Genomic_DNA"/>
</dbReference>
<dbReference type="Proteomes" id="UP000611459">
    <property type="component" value="Unassembled WGS sequence"/>
</dbReference>
<evidence type="ECO:0000259" key="9">
    <source>
        <dbReference type="PROSITE" id="PS50198"/>
    </source>
</evidence>
<dbReference type="EC" id="5.2.1.8" evidence="3"/>
<reference evidence="11 14" key="2">
    <citation type="submission" date="2021-03" db="EMBL/GenBank/DDBJ databases">
        <title>Clinical course, treatment and visual outcome of an outbreak of Burkholderia contaminans endophthalmitis following cataract surgery.</title>
        <authorList>
            <person name="Lind C."/>
            <person name="Olsen K."/>
            <person name="Angelsen N.K."/>
            <person name="Krefting E.A."/>
            <person name="Fossen K."/>
            <person name="Gravningen K."/>
            <person name="Depoorter E."/>
            <person name="Vandamme P."/>
            <person name="Bertelsen G."/>
        </authorList>
    </citation>
    <scope>NUCLEOTIDE SEQUENCE [LARGE SCALE GENOMIC DNA]</scope>
    <source>
        <strain evidence="11 14">51242556</strain>
    </source>
</reference>
<dbReference type="GO" id="GO:0003755">
    <property type="term" value="F:peptidyl-prolyl cis-trans isomerase activity"/>
    <property type="evidence" value="ECO:0007669"/>
    <property type="project" value="UniProtKB-KW"/>
</dbReference>
<dbReference type="EMBL" id="JAGEMX010000012">
    <property type="protein sequence ID" value="MBO1833426.1"/>
    <property type="molecule type" value="Genomic_DNA"/>
</dbReference>
<reference evidence="12 15" key="3">
    <citation type="submission" date="2021-12" db="EMBL/GenBank/DDBJ databases">
        <title>Genomic and phenotypic characterization of three Burkholderia contaminans isolates recovered from different sources.</title>
        <authorList>
            <person name="Lopez De Volder A."/>
            <person name="Fan Y."/>
            <person name="Nunvar J."/>
            <person name="Herrera T."/>
            <person name="Timp W."/>
            <person name="Degrossi J."/>
        </authorList>
    </citation>
    <scope>NUCLEOTIDE SEQUENCE [LARGE SCALE GENOMIC DNA]</scope>
    <source>
        <strain evidence="12 15">LMG 23361</strain>
    </source>
</reference>
<comment type="catalytic activity">
    <reaction evidence="1">
        <text>[protein]-peptidylproline (omega=180) = [protein]-peptidylproline (omega=0)</text>
        <dbReference type="Rhea" id="RHEA:16237"/>
        <dbReference type="Rhea" id="RHEA-COMP:10747"/>
        <dbReference type="Rhea" id="RHEA-COMP:10748"/>
        <dbReference type="ChEBI" id="CHEBI:83833"/>
        <dbReference type="ChEBI" id="CHEBI:83834"/>
        <dbReference type="EC" id="5.2.1.8"/>
    </reaction>
</comment>
<dbReference type="AlphaFoldDB" id="A0A1E3FMU2"/>
<dbReference type="InterPro" id="IPR027304">
    <property type="entry name" value="Trigger_fact/SurA_dom_sf"/>
</dbReference>
<dbReference type="Proteomes" id="UP001220209">
    <property type="component" value="Chromosome 2"/>
</dbReference>
<keyword evidence="4 8" id="KW-0732">Signal</keyword>
<dbReference type="Proteomes" id="UP000664048">
    <property type="component" value="Unassembled WGS sequence"/>
</dbReference>
<evidence type="ECO:0000256" key="5">
    <source>
        <dbReference type="ARBA" id="ARBA00023110"/>
    </source>
</evidence>
<dbReference type="PANTHER" id="PTHR47245">
    <property type="entry name" value="PEPTIDYLPROLYL ISOMERASE"/>
    <property type="match status" value="1"/>
</dbReference>
<comment type="similarity">
    <text evidence="2">Belongs to the PpiC/parvulin rotamase family.</text>
</comment>
<evidence type="ECO:0000256" key="1">
    <source>
        <dbReference type="ARBA" id="ARBA00000971"/>
    </source>
</evidence>
<dbReference type="InterPro" id="IPR046357">
    <property type="entry name" value="PPIase_dom_sf"/>
</dbReference>
<feature type="signal peptide" evidence="8">
    <location>
        <begin position="1"/>
        <end position="26"/>
    </location>
</feature>
<name>A0A1E3FMU2_9BURK</name>
<evidence type="ECO:0000256" key="6">
    <source>
        <dbReference type="ARBA" id="ARBA00023235"/>
    </source>
</evidence>
<dbReference type="RefSeq" id="WP_039344223.1">
    <property type="nucleotide sequence ID" value="NZ_AP018357.1"/>
</dbReference>
<dbReference type="PROSITE" id="PS51257">
    <property type="entry name" value="PROKAR_LIPOPROTEIN"/>
    <property type="match status" value="1"/>
</dbReference>
<evidence type="ECO:0000313" key="14">
    <source>
        <dbReference type="Proteomes" id="UP000664048"/>
    </source>
</evidence>
<evidence type="ECO:0000313" key="13">
    <source>
        <dbReference type="Proteomes" id="UP000611459"/>
    </source>
</evidence>
<organism evidence="10 13">
    <name type="scientific">Burkholderia contaminans</name>
    <dbReference type="NCBI Taxonomy" id="488447"/>
    <lineage>
        <taxon>Bacteria</taxon>
        <taxon>Pseudomonadati</taxon>
        <taxon>Pseudomonadota</taxon>
        <taxon>Betaproteobacteria</taxon>
        <taxon>Burkholderiales</taxon>
        <taxon>Burkholderiaceae</taxon>
        <taxon>Burkholderia</taxon>
        <taxon>Burkholderia cepacia complex</taxon>
    </lineage>
</organism>
<dbReference type="Gene3D" id="1.10.4030.10">
    <property type="entry name" value="Porin chaperone SurA, peptide-binding domain"/>
    <property type="match status" value="1"/>
</dbReference>
<evidence type="ECO:0000256" key="2">
    <source>
        <dbReference type="ARBA" id="ARBA00007656"/>
    </source>
</evidence>
<evidence type="ECO:0000256" key="4">
    <source>
        <dbReference type="ARBA" id="ARBA00022729"/>
    </source>
</evidence>
<dbReference type="PANTHER" id="PTHR47245:SF1">
    <property type="entry name" value="FOLDASE PROTEIN PRSA"/>
    <property type="match status" value="1"/>
</dbReference>